<evidence type="ECO:0000313" key="3">
    <source>
        <dbReference type="Proteomes" id="UP000219612"/>
    </source>
</evidence>
<evidence type="ECO:0000256" key="1">
    <source>
        <dbReference type="SAM" id="Phobius"/>
    </source>
</evidence>
<dbReference type="OrthoDB" id="3537613at2"/>
<dbReference type="Proteomes" id="UP000219612">
    <property type="component" value="Unassembled WGS sequence"/>
</dbReference>
<dbReference type="EMBL" id="OBDY01000032">
    <property type="protein sequence ID" value="SNY67722.1"/>
    <property type="molecule type" value="Genomic_DNA"/>
</dbReference>
<evidence type="ECO:0000313" key="2">
    <source>
        <dbReference type="EMBL" id="SNY67722.1"/>
    </source>
</evidence>
<organism evidence="2 3">
    <name type="scientific">Paractinoplanes atraurantiacus</name>
    <dbReference type="NCBI Taxonomy" id="1036182"/>
    <lineage>
        <taxon>Bacteria</taxon>
        <taxon>Bacillati</taxon>
        <taxon>Actinomycetota</taxon>
        <taxon>Actinomycetes</taxon>
        <taxon>Micromonosporales</taxon>
        <taxon>Micromonosporaceae</taxon>
        <taxon>Paractinoplanes</taxon>
    </lineage>
</organism>
<keyword evidence="1" id="KW-0472">Membrane</keyword>
<gene>
    <name evidence="2" type="ORF">SAMN05421748_13213</name>
</gene>
<keyword evidence="1" id="KW-1133">Transmembrane helix</keyword>
<feature type="transmembrane region" description="Helical" evidence="1">
    <location>
        <begin position="40"/>
        <end position="58"/>
    </location>
</feature>
<protein>
    <submittedName>
        <fullName evidence="2">Uncharacterized protein</fullName>
    </submittedName>
</protein>
<dbReference type="AlphaFoldDB" id="A0A285K559"/>
<reference evidence="2 3" key="1">
    <citation type="submission" date="2017-09" db="EMBL/GenBank/DDBJ databases">
        <authorList>
            <person name="Ehlers B."/>
            <person name="Leendertz F.H."/>
        </authorList>
    </citation>
    <scope>NUCLEOTIDE SEQUENCE [LARGE SCALE GENOMIC DNA]</scope>
    <source>
        <strain evidence="2 3">CGMCC 4.6857</strain>
    </source>
</reference>
<dbReference type="RefSeq" id="WP_097327798.1">
    <property type="nucleotide sequence ID" value="NZ_OBDY01000032.1"/>
</dbReference>
<name>A0A285K559_9ACTN</name>
<accession>A0A285K559</accession>
<keyword evidence="3" id="KW-1185">Reference proteome</keyword>
<proteinExistence type="predicted"/>
<sequence length="78" mass="8279">MELSGGLPAGAKVGDVIAARDTGSLTAIYLLTGDHRWKQTAGFAALGLGACLIGLLVLQPWSWLRRWQSQKALATEAE</sequence>
<keyword evidence="1" id="KW-0812">Transmembrane</keyword>